<accession>A0A146JXC4</accession>
<name>A0A146JXC4_9EUKA</name>
<sequence>KKRNQFSIYHNKYKYTAQMGCSAQDSVSEHIAIKQQTKTLKQIKQDIQTDQHVTTQKPNYISCNETVKLQAPSVCLNNQIDIIASQISNVESLVRPASSHPIRQVDLEKIMKHEIETVKLPTTPFEYLYSFLKDYDKKQAQQQFLITCCFMIQHPSLIQKIYQEYARQKTYLDVEYELEQELQLILNELPENSFIREKFRHSILLQNASKCAEKDQIIHLLFGTQNAEEFYRVQTGKCLETHIETFFDEYEQELFKFGQICQENLKIAFKRLVLLCLTGSCAEIFKEVPLFDGDIYQLLKLQNKLEKGQIMNIDQLLIKHFKGKQYIKELEFW</sequence>
<dbReference type="AlphaFoldDB" id="A0A146JXC4"/>
<gene>
    <name evidence="1" type="ORF">TPC1_31358</name>
</gene>
<dbReference type="EMBL" id="GDID01007459">
    <property type="protein sequence ID" value="JAP89147.1"/>
    <property type="molecule type" value="Transcribed_RNA"/>
</dbReference>
<reference evidence="1" key="1">
    <citation type="submission" date="2015-07" db="EMBL/GenBank/DDBJ databases">
        <title>Adaptation to a free-living lifestyle via gene acquisitions in the diplomonad Trepomonas sp. PC1.</title>
        <authorList>
            <person name="Xu F."/>
            <person name="Jerlstrom-Hultqvist J."/>
            <person name="Kolisko M."/>
            <person name="Simpson A.G.B."/>
            <person name="Roger A.J."/>
            <person name="Svard S.G."/>
            <person name="Andersson J.O."/>
        </authorList>
    </citation>
    <scope>NUCLEOTIDE SEQUENCE</scope>
    <source>
        <strain evidence="1">PC1</strain>
    </source>
</reference>
<feature type="non-terminal residue" evidence="1">
    <location>
        <position position="1"/>
    </location>
</feature>
<organism evidence="1">
    <name type="scientific">Trepomonas sp. PC1</name>
    <dbReference type="NCBI Taxonomy" id="1076344"/>
    <lineage>
        <taxon>Eukaryota</taxon>
        <taxon>Metamonada</taxon>
        <taxon>Diplomonadida</taxon>
        <taxon>Hexamitidae</taxon>
        <taxon>Hexamitinae</taxon>
        <taxon>Trepomonas</taxon>
    </lineage>
</organism>
<proteinExistence type="predicted"/>
<evidence type="ECO:0000313" key="1">
    <source>
        <dbReference type="EMBL" id="JAP89147.1"/>
    </source>
</evidence>
<protein>
    <submittedName>
        <fullName evidence="1">Uncharacterized protein</fullName>
    </submittedName>
</protein>